<comment type="caution">
    <text evidence="1">The sequence shown here is derived from an EMBL/GenBank/DDBJ whole genome shotgun (WGS) entry which is preliminary data.</text>
</comment>
<organism evidence="1 2">
    <name type="scientific">Candidatus Nealsonbacteria bacterium CG23_combo_of_CG06-09_8_20_14_all_36_12</name>
    <dbReference type="NCBI Taxonomy" id="1974718"/>
    <lineage>
        <taxon>Bacteria</taxon>
        <taxon>Candidatus Nealsoniibacteriota</taxon>
    </lineage>
</organism>
<evidence type="ECO:0000313" key="1">
    <source>
        <dbReference type="EMBL" id="PIP25183.1"/>
    </source>
</evidence>
<proteinExistence type="predicted"/>
<reference evidence="1 2" key="1">
    <citation type="submission" date="2017-09" db="EMBL/GenBank/DDBJ databases">
        <title>Depth-based differentiation of microbial function through sediment-hosted aquifers and enrichment of novel symbionts in the deep terrestrial subsurface.</title>
        <authorList>
            <person name="Probst A.J."/>
            <person name="Ladd B."/>
            <person name="Jarett J.K."/>
            <person name="Geller-Mcgrath D.E."/>
            <person name="Sieber C.M."/>
            <person name="Emerson J.B."/>
            <person name="Anantharaman K."/>
            <person name="Thomas B.C."/>
            <person name="Malmstrom R."/>
            <person name="Stieglmeier M."/>
            <person name="Klingl A."/>
            <person name="Woyke T."/>
            <person name="Ryan C.M."/>
            <person name="Banfield J.F."/>
        </authorList>
    </citation>
    <scope>NUCLEOTIDE SEQUENCE [LARGE SCALE GENOMIC DNA]</scope>
    <source>
        <strain evidence="1">CG23_combo_of_CG06-09_8_20_14_all_36_12</strain>
    </source>
</reference>
<gene>
    <name evidence="1" type="ORF">COX34_00055</name>
</gene>
<protein>
    <submittedName>
        <fullName evidence="1">Uncharacterized protein</fullName>
    </submittedName>
</protein>
<dbReference type="Proteomes" id="UP000228681">
    <property type="component" value="Unassembled WGS sequence"/>
</dbReference>
<name>A0A2G9Z2K7_9BACT</name>
<accession>A0A2G9Z2K7</accession>
<dbReference type="EMBL" id="PCRS01000001">
    <property type="protein sequence ID" value="PIP25183.1"/>
    <property type="molecule type" value="Genomic_DNA"/>
</dbReference>
<dbReference type="AlphaFoldDB" id="A0A2G9Z2K7"/>
<evidence type="ECO:0000313" key="2">
    <source>
        <dbReference type="Proteomes" id="UP000228681"/>
    </source>
</evidence>
<sequence>MKTRDLEKVKAEVENIRDNSGKVDEKIKPLVIGLREWGVKTISSCQGHKRSVSEVLLFPSIIIPSQDAKKVRNLISVFKKNSWVLQRETWVNSVGKRRITLRLVPWNKKRRKLNRMQKDAIEFGLFLQQLPDDFFKEAKND</sequence>